<keyword evidence="4" id="KW-0548">Nucleotidyltransferase</keyword>
<dbReference type="Proteomes" id="UP000256561">
    <property type="component" value="Unassembled WGS sequence"/>
</dbReference>
<dbReference type="Pfam" id="PF13177">
    <property type="entry name" value="DNA_pol3_delta2"/>
    <property type="match status" value="1"/>
</dbReference>
<evidence type="ECO:0000313" key="5">
    <source>
        <dbReference type="Proteomes" id="UP000256561"/>
    </source>
</evidence>
<evidence type="ECO:0000256" key="2">
    <source>
        <dbReference type="ARBA" id="ARBA00022932"/>
    </source>
</evidence>
<name>A0A3D8MAZ1_9ALTE</name>
<accession>A0A3D8MAZ1</accession>
<proteinExistence type="predicted"/>
<dbReference type="OrthoDB" id="9811073at2"/>
<dbReference type="SUPFAM" id="SSF52540">
    <property type="entry name" value="P-loop containing nucleoside triphosphate hydrolases"/>
    <property type="match status" value="1"/>
</dbReference>
<keyword evidence="2" id="KW-0239">DNA-directed DNA polymerase</keyword>
<dbReference type="PANTHER" id="PTHR11669">
    <property type="entry name" value="REPLICATION FACTOR C / DNA POLYMERASE III GAMMA-TAU SUBUNIT"/>
    <property type="match status" value="1"/>
</dbReference>
<dbReference type="GO" id="GO:0009360">
    <property type="term" value="C:DNA polymerase III complex"/>
    <property type="evidence" value="ECO:0007669"/>
    <property type="project" value="TreeGrafter"/>
</dbReference>
<comment type="catalytic activity">
    <reaction evidence="3">
        <text>DNA(n) + a 2'-deoxyribonucleoside 5'-triphosphate = DNA(n+1) + diphosphate</text>
        <dbReference type="Rhea" id="RHEA:22508"/>
        <dbReference type="Rhea" id="RHEA-COMP:17339"/>
        <dbReference type="Rhea" id="RHEA-COMP:17340"/>
        <dbReference type="ChEBI" id="CHEBI:33019"/>
        <dbReference type="ChEBI" id="CHEBI:61560"/>
        <dbReference type="ChEBI" id="CHEBI:173112"/>
        <dbReference type="EC" id="2.7.7.7"/>
    </reaction>
</comment>
<organism evidence="4 5">
    <name type="scientific">Alteromonas aestuariivivens</name>
    <dbReference type="NCBI Taxonomy" id="1938339"/>
    <lineage>
        <taxon>Bacteria</taxon>
        <taxon>Pseudomonadati</taxon>
        <taxon>Pseudomonadota</taxon>
        <taxon>Gammaproteobacteria</taxon>
        <taxon>Alteromonadales</taxon>
        <taxon>Alteromonadaceae</taxon>
        <taxon>Alteromonas/Salinimonas group</taxon>
        <taxon>Alteromonas</taxon>
    </lineage>
</organism>
<keyword evidence="5" id="KW-1185">Reference proteome</keyword>
<dbReference type="GO" id="GO:0008408">
    <property type="term" value="F:3'-5' exonuclease activity"/>
    <property type="evidence" value="ECO:0007669"/>
    <property type="project" value="InterPro"/>
</dbReference>
<sequence>MLPWFSPVSQRFFNRLMERRLHHALLLAGPAGIGKGILARWLGKVLLCKQPVSDGACGQCQSCMLFEAETHPDYLQLMSEKQIGVDLIRDGIRKLSGTAQLGGNKVMVIFAADSLTESAANALLKTLEEPTGNTYILLITDKIQRLLPTILSRCEKQVFSVPESHLSLEWLKSQGVTNASVALLKAYGGAPLRLKGALEQQEGLSYQLFFERFTQLLCGQTDALELAREWQENAEQVVNWCQLYAHEQYIQHQQSEDQQRFSHCLEAKRVLQHPGVNKSVVLTGLLSLFA</sequence>
<comment type="caution">
    <text evidence="4">The sequence shown here is derived from an EMBL/GenBank/DDBJ whole genome shotgun (WGS) entry which is preliminary data.</text>
</comment>
<dbReference type="AlphaFoldDB" id="A0A3D8MAZ1"/>
<dbReference type="RefSeq" id="WP_115592321.1">
    <property type="nucleotide sequence ID" value="NZ_QRHA01000003.1"/>
</dbReference>
<dbReference type="PANTHER" id="PTHR11669:SF8">
    <property type="entry name" value="DNA POLYMERASE III SUBUNIT DELTA"/>
    <property type="match status" value="1"/>
</dbReference>
<dbReference type="GO" id="GO:0003887">
    <property type="term" value="F:DNA-directed DNA polymerase activity"/>
    <property type="evidence" value="ECO:0007669"/>
    <property type="project" value="UniProtKB-KW"/>
</dbReference>
<keyword evidence="4" id="KW-0808">Transferase</keyword>
<dbReference type="Gene3D" id="3.40.50.300">
    <property type="entry name" value="P-loop containing nucleotide triphosphate hydrolases"/>
    <property type="match status" value="1"/>
</dbReference>
<dbReference type="EC" id="2.7.7.7" evidence="1"/>
<evidence type="ECO:0000313" key="4">
    <source>
        <dbReference type="EMBL" id="RDV27418.1"/>
    </source>
</evidence>
<evidence type="ECO:0000256" key="3">
    <source>
        <dbReference type="ARBA" id="ARBA00049244"/>
    </source>
</evidence>
<dbReference type="InterPro" id="IPR050238">
    <property type="entry name" value="DNA_Rep/Repair_Clamp_Loader"/>
</dbReference>
<reference evidence="5" key="1">
    <citation type="submission" date="2018-08" db="EMBL/GenBank/DDBJ databases">
        <authorList>
            <person name="Zhang J."/>
            <person name="Du Z.-J."/>
        </authorList>
    </citation>
    <scope>NUCLEOTIDE SEQUENCE [LARGE SCALE GENOMIC DNA]</scope>
    <source>
        <strain evidence="5">KCTC 52655</strain>
    </source>
</reference>
<dbReference type="NCBIfam" id="TIGR00678">
    <property type="entry name" value="holB"/>
    <property type="match status" value="1"/>
</dbReference>
<dbReference type="EMBL" id="QRHA01000003">
    <property type="protein sequence ID" value="RDV27418.1"/>
    <property type="molecule type" value="Genomic_DNA"/>
</dbReference>
<protein>
    <recommendedName>
        <fullName evidence="1">DNA-directed DNA polymerase</fullName>
        <ecNumber evidence="1">2.7.7.7</ecNumber>
    </recommendedName>
</protein>
<gene>
    <name evidence="4" type="primary">holB</name>
    <name evidence="4" type="ORF">DXV75_05145</name>
</gene>
<dbReference type="InterPro" id="IPR004622">
    <property type="entry name" value="DNA_pol_HolB"/>
</dbReference>
<dbReference type="InterPro" id="IPR027417">
    <property type="entry name" value="P-loop_NTPase"/>
</dbReference>
<dbReference type="GO" id="GO:0006261">
    <property type="term" value="P:DNA-templated DNA replication"/>
    <property type="evidence" value="ECO:0007669"/>
    <property type="project" value="TreeGrafter"/>
</dbReference>
<evidence type="ECO:0000256" key="1">
    <source>
        <dbReference type="ARBA" id="ARBA00012417"/>
    </source>
</evidence>